<accession>A0A9Q0G1H9</accession>
<evidence type="ECO:0000313" key="3">
    <source>
        <dbReference type="Proteomes" id="UP001141552"/>
    </source>
</evidence>
<feature type="region of interest" description="Disordered" evidence="1">
    <location>
        <begin position="1"/>
        <end position="31"/>
    </location>
</feature>
<sequence>MNGLQTTSTVNNRPLPRLDGPNTSMNFSNTLGVPGRWTQMARQKLLKEGGFSRGRFSGFQGDTKVLDELASAPVEEAVRNQAPDKATSSRSS</sequence>
<feature type="compositionally biased region" description="Polar residues" evidence="1">
    <location>
        <begin position="1"/>
        <end position="12"/>
    </location>
</feature>
<gene>
    <name evidence="2" type="ORF">Tsubulata_009057</name>
</gene>
<evidence type="ECO:0000313" key="2">
    <source>
        <dbReference type="EMBL" id="KAJ4841421.1"/>
    </source>
</evidence>
<dbReference type="Proteomes" id="UP001141552">
    <property type="component" value="Unassembled WGS sequence"/>
</dbReference>
<organism evidence="2 3">
    <name type="scientific">Turnera subulata</name>
    <dbReference type="NCBI Taxonomy" id="218843"/>
    <lineage>
        <taxon>Eukaryota</taxon>
        <taxon>Viridiplantae</taxon>
        <taxon>Streptophyta</taxon>
        <taxon>Embryophyta</taxon>
        <taxon>Tracheophyta</taxon>
        <taxon>Spermatophyta</taxon>
        <taxon>Magnoliopsida</taxon>
        <taxon>eudicotyledons</taxon>
        <taxon>Gunneridae</taxon>
        <taxon>Pentapetalae</taxon>
        <taxon>rosids</taxon>
        <taxon>fabids</taxon>
        <taxon>Malpighiales</taxon>
        <taxon>Passifloraceae</taxon>
        <taxon>Turnera</taxon>
    </lineage>
</organism>
<feature type="region of interest" description="Disordered" evidence="1">
    <location>
        <begin position="73"/>
        <end position="92"/>
    </location>
</feature>
<reference evidence="2" key="2">
    <citation type="journal article" date="2023" name="Plants (Basel)">
        <title>Annotation of the Turnera subulata (Passifloraceae) Draft Genome Reveals the S-Locus Evolved after the Divergence of Turneroideae from Passifloroideae in a Stepwise Manner.</title>
        <authorList>
            <person name="Henning P.M."/>
            <person name="Roalson E.H."/>
            <person name="Mir W."/>
            <person name="McCubbin A.G."/>
            <person name="Shore J.S."/>
        </authorList>
    </citation>
    <scope>NUCLEOTIDE SEQUENCE</scope>
    <source>
        <strain evidence="2">F60SS</strain>
    </source>
</reference>
<keyword evidence="3" id="KW-1185">Reference proteome</keyword>
<protein>
    <submittedName>
        <fullName evidence="2">Uncharacterized protein</fullName>
    </submittedName>
</protein>
<proteinExistence type="predicted"/>
<feature type="compositionally biased region" description="Polar residues" evidence="1">
    <location>
        <begin position="21"/>
        <end position="31"/>
    </location>
</feature>
<evidence type="ECO:0000256" key="1">
    <source>
        <dbReference type="SAM" id="MobiDB-lite"/>
    </source>
</evidence>
<reference evidence="2" key="1">
    <citation type="submission" date="2022-02" db="EMBL/GenBank/DDBJ databases">
        <authorList>
            <person name="Henning P.M."/>
            <person name="McCubbin A.G."/>
            <person name="Shore J.S."/>
        </authorList>
    </citation>
    <scope>NUCLEOTIDE SEQUENCE</scope>
    <source>
        <strain evidence="2">F60SS</strain>
        <tissue evidence="2">Leaves</tissue>
    </source>
</reference>
<dbReference type="AlphaFoldDB" id="A0A9Q0G1H9"/>
<name>A0A9Q0G1H9_9ROSI</name>
<dbReference type="EMBL" id="JAKUCV010002779">
    <property type="protein sequence ID" value="KAJ4841421.1"/>
    <property type="molecule type" value="Genomic_DNA"/>
</dbReference>
<comment type="caution">
    <text evidence="2">The sequence shown here is derived from an EMBL/GenBank/DDBJ whole genome shotgun (WGS) entry which is preliminary data.</text>
</comment>